<evidence type="ECO:0000313" key="4">
    <source>
        <dbReference type="Proteomes" id="UP000627838"/>
    </source>
</evidence>
<dbReference type="Proteomes" id="UP000627838">
    <property type="component" value="Unassembled WGS sequence"/>
</dbReference>
<proteinExistence type="predicted"/>
<organism evidence="3 4">
    <name type="scientific">Actinomadura algeriensis</name>
    <dbReference type="NCBI Taxonomy" id="1679523"/>
    <lineage>
        <taxon>Bacteria</taxon>
        <taxon>Bacillati</taxon>
        <taxon>Actinomycetota</taxon>
        <taxon>Actinomycetes</taxon>
        <taxon>Streptosporangiales</taxon>
        <taxon>Thermomonosporaceae</taxon>
        <taxon>Actinomadura</taxon>
    </lineage>
</organism>
<feature type="transmembrane region" description="Helical" evidence="2">
    <location>
        <begin position="7"/>
        <end position="25"/>
    </location>
</feature>
<reference evidence="3 4" key="1">
    <citation type="submission" date="2020-10" db="EMBL/GenBank/DDBJ databases">
        <title>Sequencing the genomes of 1000 actinobacteria strains.</title>
        <authorList>
            <person name="Klenk H.-P."/>
        </authorList>
    </citation>
    <scope>NUCLEOTIDE SEQUENCE [LARGE SCALE GENOMIC DNA]</scope>
    <source>
        <strain evidence="3 4">DSM 46744</strain>
    </source>
</reference>
<evidence type="ECO:0000313" key="3">
    <source>
        <dbReference type="EMBL" id="MBE1534042.1"/>
    </source>
</evidence>
<evidence type="ECO:0000256" key="2">
    <source>
        <dbReference type="SAM" id="Phobius"/>
    </source>
</evidence>
<keyword evidence="4" id="KW-1185">Reference proteome</keyword>
<dbReference type="RefSeq" id="WP_192760485.1">
    <property type="nucleotide sequence ID" value="NZ_JADBDZ010000001.1"/>
</dbReference>
<name>A0ABR9JU01_9ACTN</name>
<keyword evidence="2" id="KW-0812">Transmembrane</keyword>
<comment type="caution">
    <text evidence="3">The sequence shown here is derived from an EMBL/GenBank/DDBJ whole genome shotgun (WGS) entry which is preliminary data.</text>
</comment>
<keyword evidence="2" id="KW-0472">Membrane</keyword>
<gene>
    <name evidence="3" type="ORF">H4W34_003875</name>
</gene>
<accession>A0ABR9JU01</accession>
<sequence>MDGPRRVRLIAITLLVVLTVAPWVWPAVLTYTFARGEKATATVAECVTTTGRGSSTTCRGTWRTGGGARGAGEIYGLDPGTPDGTAVRVRIGPAGPYANGWSSRTLPALIPALIVTVAMIVAVPLIVRMRRTIGRRGRRLAESLLAGSDALVVSRDAVRRPDGTPYASLRAASGPPPGHRRLDLPGRPGRTHPPMPGTVPDGPAAEFETLRDPAGRTLLICEHRGDARFEPEIVLLAPDGTPRLLVRRESPHPLAYRLLDPSGAELGSAGTATGIGTLAVRDAAGTRVAAAGLRGRDWVLRAEADAPAPLRDAALALVLAQYRVQDFT</sequence>
<feature type="transmembrane region" description="Helical" evidence="2">
    <location>
        <begin position="108"/>
        <end position="127"/>
    </location>
</feature>
<feature type="region of interest" description="Disordered" evidence="1">
    <location>
        <begin position="162"/>
        <end position="204"/>
    </location>
</feature>
<protein>
    <submittedName>
        <fullName evidence="3">Uncharacterized protein</fullName>
    </submittedName>
</protein>
<keyword evidence="2" id="KW-1133">Transmembrane helix</keyword>
<evidence type="ECO:0000256" key="1">
    <source>
        <dbReference type="SAM" id="MobiDB-lite"/>
    </source>
</evidence>
<dbReference type="EMBL" id="JADBDZ010000001">
    <property type="protein sequence ID" value="MBE1534042.1"/>
    <property type="molecule type" value="Genomic_DNA"/>
</dbReference>